<keyword evidence="3" id="KW-1185">Reference proteome</keyword>
<feature type="transmembrane region" description="Helical" evidence="1">
    <location>
        <begin position="170"/>
        <end position="188"/>
    </location>
</feature>
<dbReference type="AlphaFoldDB" id="A0A6A5YJN3"/>
<dbReference type="EMBL" id="ML977361">
    <property type="protein sequence ID" value="KAF2106547.1"/>
    <property type="molecule type" value="Genomic_DNA"/>
</dbReference>
<keyword evidence="1" id="KW-0812">Transmembrane</keyword>
<evidence type="ECO:0000256" key="1">
    <source>
        <dbReference type="SAM" id="Phobius"/>
    </source>
</evidence>
<dbReference type="Proteomes" id="UP000799770">
    <property type="component" value="Unassembled WGS sequence"/>
</dbReference>
<reference evidence="2" key="1">
    <citation type="journal article" date="2020" name="Stud. Mycol.">
        <title>101 Dothideomycetes genomes: a test case for predicting lifestyles and emergence of pathogens.</title>
        <authorList>
            <person name="Haridas S."/>
            <person name="Albert R."/>
            <person name="Binder M."/>
            <person name="Bloem J."/>
            <person name="Labutti K."/>
            <person name="Salamov A."/>
            <person name="Andreopoulos B."/>
            <person name="Baker S."/>
            <person name="Barry K."/>
            <person name="Bills G."/>
            <person name="Bluhm B."/>
            <person name="Cannon C."/>
            <person name="Castanera R."/>
            <person name="Culley D."/>
            <person name="Daum C."/>
            <person name="Ezra D."/>
            <person name="Gonzalez J."/>
            <person name="Henrissat B."/>
            <person name="Kuo A."/>
            <person name="Liang C."/>
            <person name="Lipzen A."/>
            <person name="Lutzoni F."/>
            <person name="Magnuson J."/>
            <person name="Mondo S."/>
            <person name="Nolan M."/>
            <person name="Ohm R."/>
            <person name="Pangilinan J."/>
            <person name="Park H.-J."/>
            <person name="Ramirez L."/>
            <person name="Alfaro M."/>
            <person name="Sun H."/>
            <person name="Tritt A."/>
            <person name="Yoshinaga Y."/>
            <person name="Zwiers L.-H."/>
            <person name="Turgeon B."/>
            <person name="Goodwin S."/>
            <person name="Spatafora J."/>
            <person name="Crous P."/>
            <person name="Grigoriev I."/>
        </authorList>
    </citation>
    <scope>NUCLEOTIDE SEQUENCE</scope>
    <source>
        <strain evidence="2">CBS 627.86</strain>
    </source>
</reference>
<accession>A0A6A5YJN3</accession>
<proteinExistence type="predicted"/>
<evidence type="ECO:0000313" key="2">
    <source>
        <dbReference type="EMBL" id="KAF2106547.1"/>
    </source>
</evidence>
<keyword evidence="1" id="KW-0472">Membrane</keyword>
<organism evidence="2 3">
    <name type="scientific">Lophiotrema nucula</name>
    <dbReference type="NCBI Taxonomy" id="690887"/>
    <lineage>
        <taxon>Eukaryota</taxon>
        <taxon>Fungi</taxon>
        <taxon>Dikarya</taxon>
        <taxon>Ascomycota</taxon>
        <taxon>Pezizomycotina</taxon>
        <taxon>Dothideomycetes</taxon>
        <taxon>Pleosporomycetidae</taxon>
        <taxon>Pleosporales</taxon>
        <taxon>Lophiotremataceae</taxon>
        <taxon>Lophiotrema</taxon>
    </lineage>
</organism>
<feature type="transmembrane region" description="Helical" evidence="1">
    <location>
        <begin position="131"/>
        <end position="158"/>
    </location>
</feature>
<name>A0A6A5YJN3_9PLEO</name>
<keyword evidence="1" id="KW-1133">Transmembrane helix</keyword>
<sequence length="207" mass="23755">MTQLGDALKEVVWGQPRTIPARLQKGQRAPFNERRVAAYKDGPNRNQYAIQVQDRYSTAVSPQVSNKHRRRCRVVKLVRIYRHVCQREQSNRQSQLSQLPVLVGRTVVGIISPTYTVFGSIHFTGPSELRLYWFSSVATPLIFILYWYLSVTSILVFTSRHFTGLLDARNWSLVVATLMVFVSCYFTGHHQSSIILGVVYKQQFGFS</sequence>
<protein>
    <submittedName>
        <fullName evidence="2">Uncharacterized protein</fullName>
    </submittedName>
</protein>
<feature type="transmembrane region" description="Helical" evidence="1">
    <location>
        <begin position="102"/>
        <end position="125"/>
    </location>
</feature>
<evidence type="ECO:0000313" key="3">
    <source>
        <dbReference type="Proteomes" id="UP000799770"/>
    </source>
</evidence>
<gene>
    <name evidence="2" type="ORF">BDV96DRAFT_607240</name>
</gene>